<dbReference type="SUPFAM" id="SSF49464">
    <property type="entry name" value="Carboxypeptidase regulatory domain-like"/>
    <property type="match status" value="1"/>
</dbReference>
<dbReference type="PANTHER" id="PTHR11532:SF63">
    <property type="entry name" value="CARBOXYPEPTIDASE Z"/>
    <property type="match status" value="1"/>
</dbReference>
<dbReference type="Gene3D" id="2.60.40.1120">
    <property type="entry name" value="Carboxypeptidase-like, regulatory domain"/>
    <property type="match status" value="1"/>
</dbReference>
<dbReference type="eggNOG" id="KOG2649">
    <property type="taxonomic scope" value="Eukaryota"/>
</dbReference>
<dbReference type="InterPro" id="IPR050753">
    <property type="entry name" value="Peptidase_M14_domain"/>
</dbReference>
<dbReference type="PROSITE" id="PS50038">
    <property type="entry name" value="FZ"/>
    <property type="match status" value="1"/>
</dbReference>
<dbReference type="InterPro" id="IPR036790">
    <property type="entry name" value="Frizzled_dom_sf"/>
</dbReference>
<reference evidence="15" key="3">
    <citation type="submission" date="2025-09" db="UniProtKB">
        <authorList>
            <consortium name="Ensembl"/>
        </authorList>
    </citation>
    <scope>IDENTIFICATION</scope>
</reference>
<keyword evidence="4" id="KW-0645">Protease</keyword>
<evidence type="ECO:0000256" key="4">
    <source>
        <dbReference type="ARBA" id="ARBA00022670"/>
    </source>
</evidence>
<feature type="domain" description="Peptidase M14" evidence="14">
    <location>
        <begin position="146"/>
        <end position="463"/>
    </location>
</feature>
<dbReference type="PANTHER" id="PTHR11532">
    <property type="entry name" value="PROTEASE M14 CARBOXYPEPTIDASE"/>
    <property type="match status" value="1"/>
</dbReference>
<evidence type="ECO:0000259" key="14">
    <source>
        <dbReference type="PROSITE" id="PS52035"/>
    </source>
</evidence>
<evidence type="ECO:0000313" key="15">
    <source>
        <dbReference type="Ensembl" id="ENSLACP00000003580.1"/>
    </source>
</evidence>
<dbReference type="FunFam" id="3.40.630.10:FF:000257">
    <property type="entry name" value="Uncharacterized protein"/>
    <property type="match status" value="1"/>
</dbReference>
<dbReference type="FunFam" id="2.60.40.1120:FF:000021">
    <property type="entry name" value="Carboxypeptidase Z"/>
    <property type="match status" value="1"/>
</dbReference>
<evidence type="ECO:0000256" key="9">
    <source>
        <dbReference type="ARBA" id="ARBA00023157"/>
    </source>
</evidence>
<dbReference type="SMART" id="SM00631">
    <property type="entry name" value="Zn_pept"/>
    <property type="match status" value="1"/>
</dbReference>
<organism evidence="15 16">
    <name type="scientific">Latimeria chalumnae</name>
    <name type="common">Coelacanth</name>
    <dbReference type="NCBI Taxonomy" id="7897"/>
    <lineage>
        <taxon>Eukaryota</taxon>
        <taxon>Metazoa</taxon>
        <taxon>Chordata</taxon>
        <taxon>Craniata</taxon>
        <taxon>Vertebrata</taxon>
        <taxon>Euteleostomi</taxon>
        <taxon>Coelacanthiformes</taxon>
        <taxon>Coelacanthidae</taxon>
        <taxon>Latimeria</taxon>
    </lineage>
</organism>
<dbReference type="CDD" id="cd11308">
    <property type="entry name" value="Peptidase_M14NE-CP-C_like"/>
    <property type="match status" value="1"/>
</dbReference>
<dbReference type="PROSITE" id="PS52035">
    <property type="entry name" value="PEPTIDASE_M14"/>
    <property type="match status" value="1"/>
</dbReference>
<comment type="similarity">
    <text evidence="2 12">Belongs to the peptidase M14 family.</text>
</comment>
<evidence type="ECO:0000256" key="7">
    <source>
        <dbReference type="ARBA" id="ARBA00022833"/>
    </source>
</evidence>
<dbReference type="GO" id="GO:0005615">
    <property type="term" value="C:extracellular space"/>
    <property type="evidence" value="ECO:0007669"/>
    <property type="project" value="TreeGrafter"/>
</dbReference>
<evidence type="ECO:0000256" key="6">
    <source>
        <dbReference type="ARBA" id="ARBA00022801"/>
    </source>
</evidence>
<evidence type="ECO:0000256" key="8">
    <source>
        <dbReference type="ARBA" id="ARBA00023049"/>
    </source>
</evidence>
<dbReference type="GO" id="GO:0004181">
    <property type="term" value="F:metallocarboxypeptidase activity"/>
    <property type="evidence" value="ECO:0007669"/>
    <property type="project" value="InterPro"/>
</dbReference>
<evidence type="ECO:0000256" key="11">
    <source>
        <dbReference type="PROSITE-ProRule" id="PRU00090"/>
    </source>
</evidence>
<keyword evidence="8" id="KW-0482">Metalloprotease</keyword>
<dbReference type="InterPro" id="IPR000834">
    <property type="entry name" value="Peptidase_M14"/>
</dbReference>
<dbReference type="PRINTS" id="PR00765">
    <property type="entry name" value="CRBOXYPTASEA"/>
</dbReference>
<dbReference type="Gene3D" id="1.10.2000.10">
    <property type="entry name" value="Frizzled cysteine-rich domain"/>
    <property type="match status" value="1"/>
</dbReference>
<feature type="disulfide bond" evidence="11">
    <location>
        <begin position="82"/>
        <end position="106"/>
    </location>
</feature>
<evidence type="ECO:0000256" key="3">
    <source>
        <dbReference type="ARBA" id="ARBA00022645"/>
    </source>
</evidence>
<dbReference type="Bgee" id="ENSLACG00000003187">
    <property type="expression patterns" value="Expressed in pectoral fin and 5 other cell types or tissues"/>
</dbReference>
<feature type="active site" description="Proton donor/acceptor" evidence="12">
    <location>
        <position position="433"/>
    </location>
</feature>
<dbReference type="PROSITE" id="PS00133">
    <property type="entry name" value="CARBOXYPEPT_ZN_2"/>
    <property type="match status" value="1"/>
</dbReference>
<dbReference type="GO" id="GO:0008270">
    <property type="term" value="F:zinc ion binding"/>
    <property type="evidence" value="ECO:0007669"/>
    <property type="project" value="InterPro"/>
</dbReference>
<comment type="cofactor">
    <cofactor evidence="1">
        <name>Zn(2+)</name>
        <dbReference type="ChEBI" id="CHEBI:29105"/>
    </cofactor>
</comment>
<keyword evidence="3" id="KW-0121">Carboxypeptidase</keyword>
<proteinExistence type="inferred from homology"/>
<dbReference type="SUPFAM" id="SSF53187">
    <property type="entry name" value="Zn-dependent exopeptidases"/>
    <property type="match status" value="1"/>
</dbReference>
<dbReference type="PROSITE" id="PS00132">
    <property type="entry name" value="CARBOXYPEPT_ZN_1"/>
    <property type="match status" value="1"/>
</dbReference>
<gene>
    <name evidence="15" type="primary">CPZ</name>
</gene>
<reference evidence="15" key="2">
    <citation type="submission" date="2025-08" db="UniProtKB">
        <authorList>
            <consortium name="Ensembl"/>
        </authorList>
    </citation>
    <scope>IDENTIFICATION</scope>
</reference>
<sequence>AVCTGITLAYCDDVAYSNTMYPNLLDQKNREEIEFSAEYVLLSVIDTLLQGECNPDLRILGCSILAPRCEKNKILKPCISVCESLRKSCMHAFEAIDMAWPYFLDCDRFFVGEQEGCYDPLEKLRGVTEITEEELLEPPSTFIHFTHNSYSQMNNILKKTAAKCSQVSKVHSIGRSYEGKDLLVIEFSSNPGQHELFEPEFKYIANIHGNEVLGRELLIYLAQYLCSEYLLGNPRIQTLINNTRIHLLPSLNPDGYEIAAEEGAGYNGWTSGRQNAQSLDLNRNFPDLTSIVYQRRRIRGARTDHIPIPESYWWGKIAPETKAVMKWMRSIPFVLSGSLHGGDLVATYPYDLSKHPEEAKMFSPTPDDQILRNSSKEGYRIMCPLLWQKCQEIVGRNFKNDRSSMNVAYWLSIAPKMADFNYLHTNCFEVTLELGCEKFPPEDELYSGWQENKESLLNFIEMVHRGIKGVVKDVEGNGIKGARISVKGIRHDILTASDGDYWRLLPPGKYIISAEAPGFSKAMKKIYLPARMRKAGQVDFTLQHIVTEPGLSDNFPTENYEQFDPLDHFDPHARREPTGDEEEVSTARKMPWWWSYFSVVGQNAPVWLLKN</sequence>
<protein>
    <submittedName>
        <fullName evidence="15">Carboxypeptidase Z</fullName>
    </submittedName>
</protein>
<dbReference type="Pfam" id="PF00246">
    <property type="entry name" value="Peptidase_M14"/>
    <property type="match status" value="1"/>
</dbReference>
<dbReference type="SUPFAM" id="SSF63501">
    <property type="entry name" value="Frizzled cysteine-rich domain"/>
    <property type="match status" value="1"/>
</dbReference>
<comment type="caution">
    <text evidence="11">Lacks conserved residue(s) required for the propagation of feature annotation.</text>
</comment>
<dbReference type="GeneTree" id="ENSGT00940000156391"/>
<evidence type="ECO:0000313" key="16">
    <source>
        <dbReference type="Proteomes" id="UP000008672"/>
    </source>
</evidence>
<dbReference type="InterPro" id="IPR008969">
    <property type="entry name" value="CarboxyPept-like_regulatory"/>
</dbReference>
<dbReference type="OMA" id="DCGRYFA"/>
<dbReference type="EMBL" id="AFYH01226539">
    <property type="status" value="NOT_ANNOTATED_CDS"/>
    <property type="molecule type" value="Genomic_DNA"/>
</dbReference>
<name>H3A1Q9_LATCH</name>
<reference evidence="16" key="1">
    <citation type="submission" date="2011-08" db="EMBL/GenBank/DDBJ databases">
        <title>The draft genome of Latimeria chalumnae.</title>
        <authorList>
            <person name="Di Palma F."/>
            <person name="Alfoldi J."/>
            <person name="Johnson J."/>
            <person name="Berlin A."/>
            <person name="Gnerre S."/>
            <person name="Jaffe D."/>
            <person name="MacCallum I."/>
            <person name="Young S."/>
            <person name="Walker B.J."/>
            <person name="Lander E."/>
            <person name="Lindblad-Toh K."/>
        </authorList>
    </citation>
    <scope>NUCLEOTIDE SEQUENCE [LARGE SCALE GENOMIC DNA]</scope>
    <source>
        <strain evidence="16">Wild caught</strain>
    </source>
</reference>
<dbReference type="Ensembl" id="ENSLACT00000003612.1">
    <property type="protein sequence ID" value="ENSLACP00000003580.1"/>
    <property type="gene ID" value="ENSLACG00000003187.1"/>
</dbReference>
<keyword evidence="7" id="KW-0862">Zinc</keyword>
<dbReference type="GO" id="GO:0016485">
    <property type="term" value="P:protein processing"/>
    <property type="evidence" value="ECO:0007669"/>
    <property type="project" value="TreeGrafter"/>
</dbReference>
<keyword evidence="10" id="KW-0325">Glycoprotein</keyword>
<evidence type="ECO:0000259" key="13">
    <source>
        <dbReference type="PROSITE" id="PS50038"/>
    </source>
</evidence>
<evidence type="ECO:0000256" key="10">
    <source>
        <dbReference type="ARBA" id="ARBA00023180"/>
    </source>
</evidence>
<dbReference type="AlphaFoldDB" id="H3A1Q9"/>
<dbReference type="FunFam" id="1.10.2000.10:FF:000012">
    <property type="entry name" value="Carboxypeptidase Z"/>
    <property type="match status" value="1"/>
</dbReference>
<keyword evidence="9 11" id="KW-1015">Disulfide bond</keyword>
<dbReference type="FunCoup" id="H3A1Q9">
    <property type="interactions" value="130"/>
</dbReference>
<dbReference type="GO" id="GO:0006518">
    <property type="term" value="P:peptide metabolic process"/>
    <property type="evidence" value="ECO:0007669"/>
    <property type="project" value="TreeGrafter"/>
</dbReference>
<dbReference type="EMBL" id="AFYH01226538">
    <property type="status" value="NOT_ANNOTATED_CDS"/>
    <property type="molecule type" value="Genomic_DNA"/>
</dbReference>
<dbReference type="STRING" id="7897.ENSLACP00000003580"/>
<evidence type="ECO:0000256" key="5">
    <source>
        <dbReference type="ARBA" id="ARBA00022723"/>
    </source>
</evidence>
<evidence type="ECO:0000256" key="12">
    <source>
        <dbReference type="PROSITE-ProRule" id="PRU01379"/>
    </source>
</evidence>
<keyword evidence="16" id="KW-1185">Reference proteome</keyword>
<feature type="domain" description="FZ" evidence="13">
    <location>
        <begin position="1"/>
        <end position="120"/>
    </location>
</feature>
<keyword evidence="6" id="KW-0378">Hydrolase</keyword>
<dbReference type="Gene3D" id="3.40.630.10">
    <property type="entry name" value="Zn peptidases"/>
    <property type="match status" value="1"/>
</dbReference>
<dbReference type="Pfam" id="PF01392">
    <property type="entry name" value="Fz"/>
    <property type="match status" value="1"/>
</dbReference>
<dbReference type="EMBL" id="AFYH01226537">
    <property type="status" value="NOT_ANNOTATED_CDS"/>
    <property type="molecule type" value="Genomic_DNA"/>
</dbReference>
<keyword evidence="5" id="KW-0479">Metal-binding</keyword>
<dbReference type="InterPro" id="IPR057246">
    <property type="entry name" value="CARBOXYPEPT_ZN_1"/>
</dbReference>
<dbReference type="Pfam" id="PF13620">
    <property type="entry name" value="CarboxypepD_reg"/>
    <property type="match status" value="1"/>
</dbReference>
<evidence type="ECO:0000256" key="1">
    <source>
        <dbReference type="ARBA" id="ARBA00001947"/>
    </source>
</evidence>
<accession>H3A1Q9</accession>
<dbReference type="InterPro" id="IPR020067">
    <property type="entry name" value="Frizzled_dom"/>
</dbReference>
<dbReference type="HOGENOM" id="CLU_006722_5_1_1"/>
<evidence type="ECO:0000256" key="2">
    <source>
        <dbReference type="ARBA" id="ARBA00005988"/>
    </source>
</evidence>
<dbReference type="EMBL" id="AFYH01226536">
    <property type="status" value="NOT_ANNOTATED_CDS"/>
    <property type="molecule type" value="Genomic_DNA"/>
</dbReference>
<dbReference type="InterPro" id="IPR057247">
    <property type="entry name" value="CARBOXYPEPT_ZN_2"/>
</dbReference>
<dbReference type="SMART" id="SM00063">
    <property type="entry name" value="FRI"/>
    <property type="match status" value="1"/>
</dbReference>
<dbReference type="InParanoid" id="H3A1Q9"/>
<dbReference type="Proteomes" id="UP000008672">
    <property type="component" value="Unassembled WGS sequence"/>
</dbReference>